<gene>
    <name evidence="1" type="ORF">J2S10_003652</name>
</gene>
<organism evidence="1 2">
    <name type="scientific">Neobacillus ginsengisoli</name>
    <dbReference type="NCBI Taxonomy" id="904295"/>
    <lineage>
        <taxon>Bacteria</taxon>
        <taxon>Bacillati</taxon>
        <taxon>Bacillota</taxon>
        <taxon>Bacilli</taxon>
        <taxon>Bacillales</taxon>
        <taxon>Bacillaceae</taxon>
        <taxon>Neobacillus</taxon>
    </lineage>
</organism>
<keyword evidence="2" id="KW-1185">Reference proteome</keyword>
<name>A0ABT9XY15_9BACI</name>
<sequence length="148" mass="17009">MRFFQVIGIPGNKVELLEYTPNGMVKLRDLGTNKIIETTQHAFEMAFEATVYSVAANEKEKTKVLNKKLTQKDIDTILEKSQMEIFELFGKCTLVAVKLQNGFIITESTACDDPANYNKETNIQICLERIKNKIWEFETYNLQSMLTD</sequence>
<protein>
    <submittedName>
        <fullName evidence="1">Uncharacterized protein</fullName>
    </submittedName>
</protein>
<accession>A0ABT9XY15</accession>
<dbReference type="InterPro" id="IPR025915">
    <property type="entry name" value="Phage_gp49_66"/>
</dbReference>
<dbReference type="Proteomes" id="UP001224122">
    <property type="component" value="Unassembled WGS sequence"/>
</dbReference>
<dbReference type="Pfam" id="PF13876">
    <property type="entry name" value="Phage_gp49_66"/>
    <property type="match status" value="1"/>
</dbReference>
<reference evidence="1 2" key="1">
    <citation type="submission" date="2023-07" db="EMBL/GenBank/DDBJ databases">
        <title>Genomic Encyclopedia of Type Strains, Phase IV (KMG-IV): sequencing the most valuable type-strain genomes for metagenomic binning, comparative biology and taxonomic classification.</title>
        <authorList>
            <person name="Goeker M."/>
        </authorList>
    </citation>
    <scope>NUCLEOTIDE SEQUENCE [LARGE SCALE GENOMIC DNA]</scope>
    <source>
        <strain evidence="1 2">DSM 27594</strain>
    </source>
</reference>
<evidence type="ECO:0000313" key="1">
    <source>
        <dbReference type="EMBL" id="MDQ0200463.1"/>
    </source>
</evidence>
<dbReference type="EMBL" id="JAUSTW010000006">
    <property type="protein sequence ID" value="MDQ0200463.1"/>
    <property type="molecule type" value="Genomic_DNA"/>
</dbReference>
<evidence type="ECO:0000313" key="2">
    <source>
        <dbReference type="Proteomes" id="UP001224122"/>
    </source>
</evidence>
<dbReference type="RefSeq" id="WP_307410344.1">
    <property type="nucleotide sequence ID" value="NZ_JAUSTW010000006.1"/>
</dbReference>
<comment type="caution">
    <text evidence="1">The sequence shown here is derived from an EMBL/GenBank/DDBJ whole genome shotgun (WGS) entry which is preliminary data.</text>
</comment>
<proteinExistence type="predicted"/>